<keyword evidence="2" id="KW-1133">Transmembrane helix</keyword>
<dbReference type="Pfam" id="PF04773">
    <property type="entry name" value="FecR"/>
    <property type="match status" value="1"/>
</dbReference>
<evidence type="ECO:0000313" key="5">
    <source>
        <dbReference type="EMBL" id="PSL29040.1"/>
    </source>
</evidence>
<protein>
    <submittedName>
        <fullName evidence="5">FecR family protein</fullName>
    </submittedName>
</protein>
<comment type="caution">
    <text evidence="5">The sequence shown here is derived from an EMBL/GenBank/DDBJ whole genome shotgun (WGS) entry which is preliminary data.</text>
</comment>
<dbReference type="InterPro" id="IPR012373">
    <property type="entry name" value="Ferrdict_sens_TM"/>
</dbReference>
<dbReference type="OrthoDB" id="1099963at2"/>
<feature type="domain" description="FecR protein" evidence="3">
    <location>
        <begin position="173"/>
        <end position="267"/>
    </location>
</feature>
<feature type="region of interest" description="Disordered" evidence="1">
    <location>
        <begin position="1"/>
        <end position="21"/>
    </location>
</feature>
<dbReference type="PIRSF" id="PIRSF018266">
    <property type="entry name" value="FecR"/>
    <property type="match status" value="1"/>
</dbReference>
<proteinExistence type="predicted"/>
<dbReference type="PANTHER" id="PTHR30273:SF2">
    <property type="entry name" value="PROTEIN FECR"/>
    <property type="match status" value="1"/>
</dbReference>
<dbReference type="RefSeq" id="WP_146154420.1">
    <property type="nucleotide sequence ID" value="NZ_PYGK01000007.1"/>
</dbReference>
<organism evidence="5 6">
    <name type="scientific">Chitinophaga ginsengisoli</name>
    <dbReference type="NCBI Taxonomy" id="363837"/>
    <lineage>
        <taxon>Bacteria</taxon>
        <taxon>Pseudomonadati</taxon>
        <taxon>Bacteroidota</taxon>
        <taxon>Chitinophagia</taxon>
        <taxon>Chitinophagales</taxon>
        <taxon>Chitinophagaceae</taxon>
        <taxon>Chitinophaga</taxon>
    </lineage>
</organism>
<evidence type="ECO:0000256" key="1">
    <source>
        <dbReference type="SAM" id="MobiDB-lite"/>
    </source>
</evidence>
<gene>
    <name evidence="5" type="ORF">CLV42_107186</name>
</gene>
<sequence length="384" mass="42615">MKSDQEKLKEILSSSHRSAEDEQWLQSYLESTDAAELRGQAADIFRENLQQGTRLPQDTSMRMWDKIQQRVDAIETPILRPYRKYQWLAAAVLVLAAIAYPLFRKQSPKPLAVVTPIIKPGGNKAVLTLADGSKVTLTDTGNQVIKTGSMAIQQKQGELQYENQGNEANAFNELTTPPGAVFQVSFPDGSHAWLNAASSLKYPLKFKDNRTVILNGQAYFEIAPNAKQPFIVKVGEMEVQVLGTSFDIMAYKDEEIVNTTLVEGGVKVSQGSTSALLHPGQQSTLDPATGKMEVQAADLENVLAWRNGKFELENTGLPAFLRQLARWYDIEIAIEAPAKEVAVKKFGGQIGRDMNLQDVLKILELYGIECKLENRKLRVISVHA</sequence>
<keyword evidence="2" id="KW-0812">Transmembrane</keyword>
<dbReference type="EMBL" id="PYGK01000007">
    <property type="protein sequence ID" value="PSL29040.1"/>
    <property type="molecule type" value="Genomic_DNA"/>
</dbReference>
<accession>A0A2P8G4Y2</accession>
<keyword evidence="2" id="KW-0472">Membrane</keyword>
<dbReference type="AlphaFoldDB" id="A0A2P8G4Y2"/>
<keyword evidence="6" id="KW-1185">Reference proteome</keyword>
<dbReference type="Pfam" id="PF16344">
    <property type="entry name" value="FecR_C"/>
    <property type="match status" value="1"/>
</dbReference>
<evidence type="ECO:0000259" key="3">
    <source>
        <dbReference type="Pfam" id="PF04773"/>
    </source>
</evidence>
<evidence type="ECO:0000313" key="6">
    <source>
        <dbReference type="Proteomes" id="UP000240978"/>
    </source>
</evidence>
<evidence type="ECO:0000256" key="2">
    <source>
        <dbReference type="SAM" id="Phobius"/>
    </source>
</evidence>
<dbReference type="Gene3D" id="2.60.120.1440">
    <property type="match status" value="1"/>
</dbReference>
<dbReference type="InterPro" id="IPR006860">
    <property type="entry name" value="FecR"/>
</dbReference>
<dbReference type="InterPro" id="IPR032508">
    <property type="entry name" value="FecR_C"/>
</dbReference>
<feature type="domain" description="Protein FecR C-terminal" evidence="4">
    <location>
        <begin position="309"/>
        <end position="377"/>
    </location>
</feature>
<evidence type="ECO:0000259" key="4">
    <source>
        <dbReference type="Pfam" id="PF16344"/>
    </source>
</evidence>
<dbReference type="Gene3D" id="3.55.50.30">
    <property type="match status" value="1"/>
</dbReference>
<reference evidence="5 6" key="1">
    <citation type="submission" date="2018-03" db="EMBL/GenBank/DDBJ databases">
        <title>Genomic Encyclopedia of Archaeal and Bacterial Type Strains, Phase II (KMG-II): from individual species to whole genera.</title>
        <authorList>
            <person name="Goeker M."/>
        </authorList>
    </citation>
    <scope>NUCLEOTIDE SEQUENCE [LARGE SCALE GENOMIC DNA]</scope>
    <source>
        <strain evidence="5 6">DSM 18107</strain>
    </source>
</reference>
<feature type="compositionally biased region" description="Basic and acidic residues" evidence="1">
    <location>
        <begin position="1"/>
        <end position="10"/>
    </location>
</feature>
<dbReference type="GO" id="GO:0016989">
    <property type="term" value="F:sigma factor antagonist activity"/>
    <property type="evidence" value="ECO:0007669"/>
    <property type="project" value="TreeGrafter"/>
</dbReference>
<name>A0A2P8G4Y2_9BACT</name>
<feature type="transmembrane region" description="Helical" evidence="2">
    <location>
        <begin position="85"/>
        <end position="103"/>
    </location>
</feature>
<dbReference type="PANTHER" id="PTHR30273">
    <property type="entry name" value="PERIPLASMIC SIGNAL SENSOR AND SIGMA FACTOR ACTIVATOR FECR-RELATED"/>
    <property type="match status" value="1"/>
</dbReference>
<dbReference type="Proteomes" id="UP000240978">
    <property type="component" value="Unassembled WGS sequence"/>
</dbReference>